<dbReference type="OrthoDB" id="1372231at2"/>
<evidence type="ECO:0000313" key="1">
    <source>
        <dbReference type="EMBL" id="TCV18633.1"/>
    </source>
</evidence>
<protein>
    <submittedName>
        <fullName evidence="1">Uncharacterized protein</fullName>
    </submittedName>
</protein>
<accession>A0A4R3W162</accession>
<organism evidence="1 2">
    <name type="scientific">Sphingobacterium alimentarium</name>
    <dbReference type="NCBI Taxonomy" id="797292"/>
    <lineage>
        <taxon>Bacteria</taxon>
        <taxon>Pseudomonadati</taxon>
        <taxon>Bacteroidota</taxon>
        <taxon>Sphingobacteriia</taxon>
        <taxon>Sphingobacteriales</taxon>
        <taxon>Sphingobacteriaceae</taxon>
        <taxon>Sphingobacterium</taxon>
    </lineage>
</organism>
<evidence type="ECO:0000313" key="2">
    <source>
        <dbReference type="Proteomes" id="UP000295197"/>
    </source>
</evidence>
<comment type="caution">
    <text evidence="1">The sequence shown here is derived from an EMBL/GenBank/DDBJ whole genome shotgun (WGS) entry which is preliminary data.</text>
</comment>
<dbReference type="Proteomes" id="UP000295197">
    <property type="component" value="Unassembled WGS sequence"/>
</dbReference>
<dbReference type="SUPFAM" id="SSF69318">
    <property type="entry name" value="Integrin alpha N-terminal domain"/>
    <property type="match status" value="1"/>
</dbReference>
<dbReference type="RefSeq" id="WP_132777132.1">
    <property type="nucleotide sequence ID" value="NZ_SMBZ01000010.1"/>
</dbReference>
<dbReference type="InterPro" id="IPR028994">
    <property type="entry name" value="Integrin_alpha_N"/>
</dbReference>
<name>A0A4R3W162_9SPHI</name>
<dbReference type="AlphaFoldDB" id="A0A4R3W162"/>
<keyword evidence="2" id="KW-1185">Reference proteome</keyword>
<reference evidence="1 2" key="1">
    <citation type="submission" date="2019-03" db="EMBL/GenBank/DDBJ databases">
        <title>Genomic Encyclopedia of Type Strains, Phase IV (KMG-IV): sequencing the most valuable type-strain genomes for metagenomic binning, comparative biology and taxonomic classification.</title>
        <authorList>
            <person name="Goeker M."/>
        </authorList>
    </citation>
    <scope>NUCLEOTIDE SEQUENCE [LARGE SCALE GENOMIC DNA]</scope>
    <source>
        <strain evidence="1 2">DSM 22362</strain>
    </source>
</reference>
<proteinExistence type="predicted"/>
<gene>
    <name evidence="1" type="ORF">EDC17_101035</name>
</gene>
<dbReference type="EMBL" id="SMBZ01000010">
    <property type="protein sequence ID" value="TCV18633.1"/>
    <property type="molecule type" value="Genomic_DNA"/>
</dbReference>
<sequence length="258" mass="29327">MKNSVLIILLETFLLFSCNNRNESDNTQDSTVIELPELTSDSLVVETEISDETNVVEDVILFPATYRILNSTELKDKLASAKWKEIYKKDGVYQIAYAMYYLSKINEDPCSGYPAQVIESNNKALLLFNIPQIQPGKLDTVAFSNAMIMPNEPFKFEFNSKSYTLQASGITFYGNNGSNPNGDYTLKLFSEKYPKGLTLIHQTEYNDTSTELVVIADFDKDGLPDFIFSSPRDYEEERYLIILSSDNTTYIGDRQFDC</sequence>